<dbReference type="Proteomes" id="UP000651208">
    <property type="component" value="Unassembled WGS sequence"/>
</dbReference>
<gene>
    <name evidence="1" type="ORF">FcAc13_06100</name>
</gene>
<reference evidence="1 2" key="1">
    <citation type="submission" date="2020-06" db="EMBL/GenBank/DDBJ databases">
        <title>Frischella cerana isolated from Apis cerana gut homogenate.</title>
        <authorList>
            <person name="Wolter L.A."/>
            <person name="Suenami S."/>
            <person name="Miyazaki R."/>
        </authorList>
    </citation>
    <scope>NUCLEOTIDE SEQUENCE [LARGE SCALE GENOMIC DNA]</scope>
    <source>
        <strain evidence="1 2">Ac13</strain>
    </source>
</reference>
<evidence type="ECO:0000313" key="1">
    <source>
        <dbReference type="EMBL" id="MBC9130880.1"/>
    </source>
</evidence>
<comment type="caution">
    <text evidence="1">The sequence shown here is derived from an EMBL/GenBank/DDBJ whole genome shotgun (WGS) entry which is preliminary data.</text>
</comment>
<sequence length="204" mass="23868">MNKINKIDSGSYGICLFSLNNFSKYLKNNKIKNKSLINFFNKNKLLSDDTLEKGIILPINTMSFNQFYFDFFFSENKKQTYFSANNWTKIAEKGIFNLEINENELWICSMDVLNAWDINKFTQNILGYTTKNGVEGKESFYYEAQKMNFASGKYLVTLHGYKRIKHNEPVNDDEDYGLGFELKKVDDFSINSEIPENMNFEIVD</sequence>
<dbReference type="RefSeq" id="WP_187755327.1">
    <property type="nucleotide sequence ID" value="NZ_JABURY010000015.1"/>
</dbReference>
<organism evidence="1 2">
    <name type="scientific">Frischella japonica</name>
    <dbReference type="NCBI Taxonomy" id="2741544"/>
    <lineage>
        <taxon>Bacteria</taxon>
        <taxon>Pseudomonadati</taxon>
        <taxon>Pseudomonadota</taxon>
        <taxon>Gammaproteobacteria</taxon>
        <taxon>Orbales</taxon>
        <taxon>Orbaceae</taxon>
        <taxon>Frischella</taxon>
    </lineage>
</organism>
<keyword evidence="2" id="KW-1185">Reference proteome</keyword>
<evidence type="ECO:0000313" key="2">
    <source>
        <dbReference type="Proteomes" id="UP000651208"/>
    </source>
</evidence>
<dbReference type="EMBL" id="JABURY010000015">
    <property type="protein sequence ID" value="MBC9130880.1"/>
    <property type="molecule type" value="Genomic_DNA"/>
</dbReference>
<accession>A0ABR7QXP6</accession>
<name>A0ABR7QXP6_9GAMM</name>
<proteinExistence type="predicted"/>
<protein>
    <submittedName>
        <fullName evidence="1">Uncharacterized protein</fullName>
    </submittedName>
</protein>